<protein>
    <submittedName>
        <fullName evidence="1">Uncharacterized protein</fullName>
    </submittedName>
</protein>
<comment type="caution">
    <text evidence="1">The sequence shown here is derived from an EMBL/GenBank/DDBJ whole genome shotgun (WGS) entry which is preliminary data.</text>
</comment>
<dbReference type="Proteomes" id="UP000472676">
    <property type="component" value="Unassembled WGS sequence"/>
</dbReference>
<organism evidence="1 2">
    <name type="scientific">Solimonas terrae</name>
    <dbReference type="NCBI Taxonomy" id="1396819"/>
    <lineage>
        <taxon>Bacteria</taxon>
        <taxon>Pseudomonadati</taxon>
        <taxon>Pseudomonadota</taxon>
        <taxon>Gammaproteobacteria</taxon>
        <taxon>Nevskiales</taxon>
        <taxon>Nevskiaceae</taxon>
        <taxon>Solimonas</taxon>
    </lineage>
</organism>
<dbReference type="EMBL" id="JAAMOW010000009">
    <property type="protein sequence ID" value="NGY06377.1"/>
    <property type="molecule type" value="Genomic_DNA"/>
</dbReference>
<evidence type="ECO:0000313" key="1">
    <source>
        <dbReference type="EMBL" id="NGY06377.1"/>
    </source>
</evidence>
<dbReference type="RefSeq" id="WP_166259857.1">
    <property type="nucleotide sequence ID" value="NZ_JAAMOW010000009.1"/>
</dbReference>
<keyword evidence="2" id="KW-1185">Reference proteome</keyword>
<evidence type="ECO:0000313" key="2">
    <source>
        <dbReference type="Proteomes" id="UP000472676"/>
    </source>
</evidence>
<accession>A0A6M2BWU5</accession>
<sequence length="82" mass="8837">MNAQQIDHIKQEHGLAKKLSKSQTVVMNWLGKGWQAYCVSGTRVEVNGNPVGTTATMASLEKLGLIEKIGVAAWQATEAGKQ</sequence>
<name>A0A6M2BWU5_9GAMM</name>
<reference evidence="1 2" key="1">
    <citation type="journal article" date="2014" name="Int. J. Syst. Evol. Microbiol.">
        <title>Solimonas terrae sp. nov., isolated from soil.</title>
        <authorList>
            <person name="Kim S.J."/>
            <person name="Moon J.Y."/>
            <person name="Weon H.Y."/>
            <person name="Ahn J.H."/>
            <person name="Chen W.M."/>
            <person name="Kwon S.W."/>
        </authorList>
    </citation>
    <scope>NUCLEOTIDE SEQUENCE [LARGE SCALE GENOMIC DNA]</scope>
    <source>
        <strain evidence="1 2">KIS83-12</strain>
    </source>
</reference>
<dbReference type="AlphaFoldDB" id="A0A6M2BWU5"/>
<proteinExistence type="predicted"/>
<gene>
    <name evidence="1" type="ORF">G7Y85_16515</name>
</gene>